<name>A0A2M6WWW1_9BACT</name>
<dbReference type="AlphaFoldDB" id="A0A2M6WWW1"/>
<dbReference type="EMBL" id="PEZV01000025">
    <property type="protein sequence ID" value="PIT97267.1"/>
    <property type="molecule type" value="Genomic_DNA"/>
</dbReference>
<accession>A0A2M6WWW1</accession>
<reference evidence="3" key="1">
    <citation type="submission" date="2017-09" db="EMBL/GenBank/DDBJ databases">
        <title>Depth-based differentiation of microbial function through sediment-hosted aquifers and enrichment of novel symbionts in the deep terrestrial subsurface.</title>
        <authorList>
            <person name="Probst A.J."/>
            <person name="Ladd B."/>
            <person name="Jarett J.K."/>
            <person name="Geller-Mcgrath D.E."/>
            <person name="Sieber C.M.K."/>
            <person name="Emerson J.B."/>
            <person name="Anantharaman K."/>
            <person name="Thomas B.C."/>
            <person name="Malmstrom R."/>
            <person name="Stieglmeier M."/>
            <person name="Klingl A."/>
            <person name="Woyke T."/>
            <person name="Ryan C.M."/>
            <person name="Banfield J.F."/>
        </authorList>
    </citation>
    <scope>NUCLEOTIDE SEQUENCE [LARGE SCALE GENOMIC DNA]</scope>
</reference>
<dbReference type="Proteomes" id="UP000228596">
    <property type="component" value="Unassembled WGS sequence"/>
</dbReference>
<dbReference type="PANTHER" id="PTHR37423:SF2">
    <property type="entry name" value="MEMBRANE-BOUND LYTIC MUREIN TRANSGLYCOSYLASE C"/>
    <property type="match status" value="1"/>
</dbReference>
<dbReference type="Gene3D" id="1.10.530.10">
    <property type="match status" value="1"/>
</dbReference>
<dbReference type="SUPFAM" id="SSF53955">
    <property type="entry name" value="Lysozyme-like"/>
    <property type="match status" value="1"/>
</dbReference>
<organism evidence="2 3">
    <name type="scientific">Candidatus Berkelbacteria bacterium CG10_big_fil_rev_8_21_14_0_10_41_12</name>
    <dbReference type="NCBI Taxonomy" id="1974513"/>
    <lineage>
        <taxon>Bacteria</taxon>
        <taxon>Candidatus Berkelbacteria</taxon>
    </lineage>
</organism>
<dbReference type="CDD" id="cd13401">
    <property type="entry name" value="Slt70-like"/>
    <property type="match status" value="1"/>
</dbReference>
<comment type="caution">
    <text evidence="2">The sequence shown here is derived from an EMBL/GenBank/DDBJ whole genome shotgun (WGS) entry which is preliminary data.</text>
</comment>
<dbReference type="InterPro" id="IPR023346">
    <property type="entry name" value="Lysozyme-like_dom_sf"/>
</dbReference>
<protein>
    <recommendedName>
        <fullName evidence="1">Transglycosylase SLT domain-containing protein</fullName>
    </recommendedName>
</protein>
<dbReference type="InterPro" id="IPR008258">
    <property type="entry name" value="Transglycosylase_SLT_dom_1"/>
</dbReference>
<dbReference type="Pfam" id="PF01464">
    <property type="entry name" value="SLT"/>
    <property type="match status" value="1"/>
</dbReference>
<gene>
    <name evidence="2" type="ORF">COT77_02275</name>
</gene>
<evidence type="ECO:0000313" key="2">
    <source>
        <dbReference type="EMBL" id="PIT97267.1"/>
    </source>
</evidence>
<evidence type="ECO:0000313" key="3">
    <source>
        <dbReference type="Proteomes" id="UP000228596"/>
    </source>
</evidence>
<evidence type="ECO:0000259" key="1">
    <source>
        <dbReference type="Pfam" id="PF01464"/>
    </source>
</evidence>
<sequence length="200" mass="22060">GFYQFFPTIFGDELYPLEYTNEINECADRFGLDKPLLAALILKESGFSPRAISRAGAVGLAQLMPATAAGINKREFQYPDYDLFDPKTNICFGAAHLAGLMGTYNGDVTAALIAYNGGDGAARRYLVARDMDVLVTETKLYAPKILAARDVYASMYGNQLPAGKTPEVTPVKFEVPKQPNVKEFWKGFVKDVFARFFSNN</sequence>
<feature type="non-terminal residue" evidence="2">
    <location>
        <position position="1"/>
    </location>
</feature>
<proteinExistence type="predicted"/>
<dbReference type="PANTHER" id="PTHR37423">
    <property type="entry name" value="SOLUBLE LYTIC MUREIN TRANSGLYCOSYLASE-RELATED"/>
    <property type="match status" value="1"/>
</dbReference>
<feature type="domain" description="Transglycosylase SLT" evidence="1">
    <location>
        <begin position="23"/>
        <end position="126"/>
    </location>
</feature>